<name>A0AAN9QAL3_CANGL</name>
<dbReference type="EMBL" id="JAYMYQ010000005">
    <property type="protein sequence ID" value="KAK7328371.1"/>
    <property type="molecule type" value="Genomic_DNA"/>
</dbReference>
<dbReference type="Proteomes" id="UP001367508">
    <property type="component" value="Unassembled WGS sequence"/>
</dbReference>
<reference evidence="1 2" key="1">
    <citation type="submission" date="2024-01" db="EMBL/GenBank/DDBJ databases">
        <title>The genomes of 5 underutilized Papilionoideae crops provide insights into root nodulation and disease resistanc.</title>
        <authorList>
            <person name="Jiang F."/>
        </authorList>
    </citation>
    <scope>NUCLEOTIDE SEQUENCE [LARGE SCALE GENOMIC DNA]</scope>
    <source>
        <strain evidence="1">LVBAO_FW01</strain>
        <tissue evidence="1">Leaves</tissue>
    </source>
</reference>
<evidence type="ECO:0000313" key="2">
    <source>
        <dbReference type="Proteomes" id="UP001367508"/>
    </source>
</evidence>
<accession>A0AAN9QAL3</accession>
<proteinExistence type="predicted"/>
<gene>
    <name evidence="1" type="ORF">VNO77_22476</name>
</gene>
<sequence length="66" mass="7645">MWKRGILLIVNPKYPNDVAWSLAVRYHMLLRSVRHTVAETLSKWDSKTKGTELAKGGFWFEGLMIP</sequence>
<organism evidence="1 2">
    <name type="scientific">Canavalia gladiata</name>
    <name type="common">Sword bean</name>
    <name type="synonym">Dolichos gladiatus</name>
    <dbReference type="NCBI Taxonomy" id="3824"/>
    <lineage>
        <taxon>Eukaryota</taxon>
        <taxon>Viridiplantae</taxon>
        <taxon>Streptophyta</taxon>
        <taxon>Embryophyta</taxon>
        <taxon>Tracheophyta</taxon>
        <taxon>Spermatophyta</taxon>
        <taxon>Magnoliopsida</taxon>
        <taxon>eudicotyledons</taxon>
        <taxon>Gunneridae</taxon>
        <taxon>Pentapetalae</taxon>
        <taxon>rosids</taxon>
        <taxon>fabids</taxon>
        <taxon>Fabales</taxon>
        <taxon>Fabaceae</taxon>
        <taxon>Papilionoideae</taxon>
        <taxon>50 kb inversion clade</taxon>
        <taxon>NPAAA clade</taxon>
        <taxon>indigoferoid/millettioid clade</taxon>
        <taxon>Phaseoleae</taxon>
        <taxon>Canavalia</taxon>
    </lineage>
</organism>
<evidence type="ECO:0000313" key="1">
    <source>
        <dbReference type="EMBL" id="KAK7328371.1"/>
    </source>
</evidence>
<comment type="caution">
    <text evidence="1">The sequence shown here is derived from an EMBL/GenBank/DDBJ whole genome shotgun (WGS) entry which is preliminary data.</text>
</comment>
<dbReference type="AlphaFoldDB" id="A0AAN9QAL3"/>
<keyword evidence="2" id="KW-1185">Reference proteome</keyword>
<protein>
    <submittedName>
        <fullName evidence="1">Uncharacterized protein</fullName>
    </submittedName>
</protein>